<gene>
    <name evidence="1" type="ORF">FIBSPDRAFT_969230</name>
</gene>
<accession>A0A167TR39</accession>
<sequence>MLGGSGLFGAGFVRAWRLLLLLAASWALFKSFAENLLLSSKHAGVDPADLLLRLFLFLYQAPWAIARSLNLVSGSQGARDGIGSGRIGRGSGSDRLILIG</sequence>
<dbReference type="EMBL" id="KV418140">
    <property type="protein sequence ID" value="KZP03195.1"/>
    <property type="molecule type" value="Genomic_DNA"/>
</dbReference>
<name>A0A167TR39_9AGAM</name>
<evidence type="ECO:0000313" key="2">
    <source>
        <dbReference type="Proteomes" id="UP000076532"/>
    </source>
</evidence>
<protein>
    <submittedName>
        <fullName evidence="1">Uncharacterized protein</fullName>
    </submittedName>
</protein>
<reference evidence="1 2" key="1">
    <citation type="journal article" date="2016" name="Mol. Biol. Evol.">
        <title>Comparative Genomics of Early-Diverging Mushroom-Forming Fungi Provides Insights into the Origins of Lignocellulose Decay Capabilities.</title>
        <authorList>
            <person name="Nagy L.G."/>
            <person name="Riley R."/>
            <person name="Tritt A."/>
            <person name="Adam C."/>
            <person name="Daum C."/>
            <person name="Floudas D."/>
            <person name="Sun H."/>
            <person name="Yadav J.S."/>
            <person name="Pangilinan J."/>
            <person name="Larsson K.H."/>
            <person name="Matsuura K."/>
            <person name="Barry K."/>
            <person name="Labutti K."/>
            <person name="Kuo R."/>
            <person name="Ohm R.A."/>
            <person name="Bhattacharya S.S."/>
            <person name="Shirouzu T."/>
            <person name="Yoshinaga Y."/>
            <person name="Martin F.M."/>
            <person name="Grigoriev I.V."/>
            <person name="Hibbett D.S."/>
        </authorList>
    </citation>
    <scope>NUCLEOTIDE SEQUENCE [LARGE SCALE GENOMIC DNA]</scope>
    <source>
        <strain evidence="1 2">CBS 109695</strain>
    </source>
</reference>
<dbReference type="Proteomes" id="UP000076532">
    <property type="component" value="Unassembled WGS sequence"/>
</dbReference>
<organism evidence="1 2">
    <name type="scientific">Athelia psychrophila</name>
    <dbReference type="NCBI Taxonomy" id="1759441"/>
    <lineage>
        <taxon>Eukaryota</taxon>
        <taxon>Fungi</taxon>
        <taxon>Dikarya</taxon>
        <taxon>Basidiomycota</taxon>
        <taxon>Agaricomycotina</taxon>
        <taxon>Agaricomycetes</taxon>
        <taxon>Agaricomycetidae</taxon>
        <taxon>Atheliales</taxon>
        <taxon>Atheliaceae</taxon>
        <taxon>Athelia</taxon>
    </lineage>
</organism>
<dbReference type="AlphaFoldDB" id="A0A167TR39"/>
<proteinExistence type="predicted"/>
<keyword evidence="2" id="KW-1185">Reference proteome</keyword>
<evidence type="ECO:0000313" key="1">
    <source>
        <dbReference type="EMBL" id="KZP03195.1"/>
    </source>
</evidence>